<evidence type="ECO:0000256" key="6">
    <source>
        <dbReference type="ARBA" id="ARBA00023136"/>
    </source>
</evidence>
<evidence type="ECO:0000256" key="2">
    <source>
        <dbReference type="ARBA" id="ARBA00022448"/>
    </source>
</evidence>
<keyword evidence="2" id="KW-0813">Transport</keyword>
<evidence type="ECO:0000256" key="4">
    <source>
        <dbReference type="ARBA" id="ARBA00022692"/>
    </source>
</evidence>
<evidence type="ECO:0000313" key="9">
    <source>
        <dbReference type="EMBL" id="SHJ91114.1"/>
    </source>
</evidence>
<keyword evidence="10" id="KW-1185">Reference proteome</keyword>
<feature type="transmembrane region" description="Helical" evidence="7">
    <location>
        <begin position="231"/>
        <end position="251"/>
    </location>
</feature>
<gene>
    <name evidence="9" type="ORF">SAMN05421803_11176</name>
</gene>
<dbReference type="RefSeq" id="WP_073380583.1">
    <property type="nucleotide sequence ID" value="NZ_FQZK01000011.1"/>
</dbReference>
<dbReference type="OrthoDB" id="145388at2"/>
<feature type="domain" description="Major facilitator superfamily (MFS) profile" evidence="8">
    <location>
        <begin position="210"/>
        <end position="420"/>
    </location>
</feature>
<evidence type="ECO:0000256" key="5">
    <source>
        <dbReference type="ARBA" id="ARBA00022989"/>
    </source>
</evidence>
<proteinExistence type="predicted"/>
<dbReference type="InterPro" id="IPR020846">
    <property type="entry name" value="MFS_dom"/>
</dbReference>
<keyword evidence="5 7" id="KW-1133">Transmembrane helix</keyword>
<evidence type="ECO:0000313" key="10">
    <source>
        <dbReference type="Proteomes" id="UP000184452"/>
    </source>
</evidence>
<feature type="transmembrane region" description="Helical" evidence="7">
    <location>
        <begin position="294"/>
        <end position="312"/>
    </location>
</feature>
<keyword evidence="6 7" id="KW-0472">Membrane</keyword>
<dbReference type="PANTHER" id="PTHR23513">
    <property type="entry name" value="INTEGRAL MEMBRANE EFFLUX PROTEIN-RELATED"/>
    <property type="match status" value="1"/>
</dbReference>
<evidence type="ECO:0000256" key="3">
    <source>
        <dbReference type="ARBA" id="ARBA00022475"/>
    </source>
</evidence>
<dbReference type="GO" id="GO:0005886">
    <property type="term" value="C:plasma membrane"/>
    <property type="evidence" value="ECO:0007669"/>
    <property type="project" value="UniProtKB-SubCell"/>
</dbReference>
<accession>A0A1M6N5Z9</accession>
<keyword evidence="3" id="KW-1003">Cell membrane</keyword>
<evidence type="ECO:0000256" key="1">
    <source>
        <dbReference type="ARBA" id="ARBA00004651"/>
    </source>
</evidence>
<dbReference type="STRING" id="758803.SAMN05421803_11176"/>
<comment type="subcellular location">
    <subcellularLocation>
        <location evidence="1">Cell membrane</location>
        <topology evidence="1">Multi-pass membrane protein</topology>
    </subcellularLocation>
</comment>
<dbReference type="Proteomes" id="UP000184452">
    <property type="component" value="Unassembled WGS sequence"/>
</dbReference>
<dbReference type="EMBL" id="FQZK01000011">
    <property type="protein sequence ID" value="SHJ91114.1"/>
    <property type="molecule type" value="Genomic_DNA"/>
</dbReference>
<dbReference type="PROSITE" id="PS50850">
    <property type="entry name" value="MFS"/>
    <property type="match status" value="1"/>
</dbReference>
<dbReference type="GO" id="GO:0022857">
    <property type="term" value="F:transmembrane transporter activity"/>
    <property type="evidence" value="ECO:0007669"/>
    <property type="project" value="InterPro"/>
</dbReference>
<dbReference type="Pfam" id="PF05977">
    <property type="entry name" value="MFS_3"/>
    <property type="match status" value="1"/>
</dbReference>
<protein>
    <submittedName>
        <fullName evidence="9">Transmembrane secretion effector</fullName>
    </submittedName>
</protein>
<dbReference type="InterPro" id="IPR036259">
    <property type="entry name" value="MFS_trans_sf"/>
</dbReference>
<dbReference type="SUPFAM" id="SSF103473">
    <property type="entry name" value="MFS general substrate transporter"/>
    <property type="match status" value="1"/>
</dbReference>
<feature type="transmembrane region" description="Helical" evidence="7">
    <location>
        <begin position="263"/>
        <end position="282"/>
    </location>
</feature>
<feature type="transmembrane region" description="Helical" evidence="7">
    <location>
        <begin position="175"/>
        <end position="192"/>
    </location>
</feature>
<feature type="transmembrane region" description="Helical" evidence="7">
    <location>
        <begin position="318"/>
        <end position="339"/>
    </location>
</feature>
<dbReference type="InterPro" id="IPR010290">
    <property type="entry name" value="TM_effector"/>
</dbReference>
<feature type="transmembrane region" description="Helical" evidence="7">
    <location>
        <begin position="351"/>
        <end position="373"/>
    </location>
</feature>
<sequence length="420" mass="42604">MSASGRPGGHFPRFLAGSLASNLADGIMFTALPLVAAVLTNDPLLVSGLIVARFLPWLLFGLVAGVLVDRLDRGVLLVGANLVRATALVALAALVATGHASIPVLYAVMFTVMTCEVFYDLAGRAILPRLVPVEGLDRANGRIVGGKTVLEDFAGAPLAGLLFAVAAFLPLAVNAGAYLLGALVLLGLPLAVRRTAPPAPQDDAPARPSVLAELRAGLALVFGDRAMRSPVLLNIAANAAFMAQAGVLVLIVREHFGVPEALYGVFLASSAVGALAGALLAARVSSLLGRFGSVAWGFAAMGLACAAFGLAPNAYLAALAWSVLGAAMSVSNIVMIGCVQTIVPATHLGRVLSCVQVLGFGLAPVGAVLGGLLGRVELFFVPVAAGAVILLALLFAAPGLRRLTRRADEAAALVQGVPAG</sequence>
<organism evidence="9 10">
    <name type="scientific">Nocardiopsis flavescens</name>
    <dbReference type="NCBI Taxonomy" id="758803"/>
    <lineage>
        <taxon>Bacteria</taxon>
        <taxon>Bacillati</taxon>
        <taxon>Actinomycetota</taxon>
        <taxon>Actinomycetes</taxon>
        <taxon>Streptosporangiales</taxon>
        <taxon>Nocardiopsidaceae</taxon>
        <taxon>Nocardiopsis</taxon>
    </lineage>
</organism>
<keyword evidence="4 7" id="KW-0812">Transmembrane</keyword>
<reference evidence="9 10" key="1">
    <citation type="submission" date="2016-11" db="EMBL/GenBank/DDBJ databases">
        <authorList>
            <person name="Jaros S."/>
            <person name="Januszkiewicz K."/>
            <person name="Wedrychowicz H."/>
        </authorList>
    </citation>
    <scope>NUCLEOTIDE SEQUENCE [LARGE SCALE GENOMIC DNA]</scope>
    <source>
        <strain evidence="9 10">CGMCC 4.5723</strain>
    </source>
</reference>
<feature type="transmembrane region" description="Helical" evidence="7">
    <location>
        <begin position="45"/>
        <end position="68"/>
    </location>
</feature>
<dbReference type="PANTHER" id="PTHR23513:SF6">
    <property type="entry name" value="MAJOR FACILITATOR SUPERFAMILY ASSOCIATED DOMAIN-CONTAINING PROTEIN"/>
    <property type="match status" value="1"/>
</dbReference>
<dbReference type="Gene3D" id="1.20.1250.20">
    <property type="entry name" value="MFS general substrate transporter like domains"/>
    <property type="match status" value="1"/>
</dbReference>
<feature type="transmembrane region" description="Helical" evidence="7">
    <location>
        <begin position="379"/>
        <end position="397"/>
    </location>
</feature>
<evidence type="ECO:0000259" key="8">
    <source>
        <dbReference type="PROSITE" id="PS50850"/>
    </source>
</evidence>
<dbReference type="CDD" id="cd06173">
    <property type="entry name" value="MFS_MefA_like"/>
    <property type="match status" value="1"/>
</dbReference>
<feature type="transmembrane region" description="Helical" evidence="7">
    <location>
        <begin position="14"/>
        <end position="39"/>
    </location>
</feature>
<dbReference type="AlphaFoldDB" id="A0A1M6N5Z9"/>
<name>A0A1M6N5Z9_9ACTN</name>
<evidence type="ECO:0000256" key="7">
    <source>
        <dbReference type="SAM" id="Phobius"/>
    </source>
</evidence>